<dbReference type="RefSeq" id="WP_241971100.1">
    <property type="nucleotide sequence ID" value="NZ_JBHLTZ010000010.1"/>
</dbReference>
<dbReference type="GO" id="GO:1902201">
    <property type="term" value="P:negative regulation of bacterial-type flagellum-dependent cell motility"/>
    <property type="evidence" value="ECO:0007669"/>
    <property type="project" value="TreeGrafter"/>
</dbReference>
<feature type="transmembrane region" description="Helical" evidence="4">
    <location>
        <begin position="73"/>
        <end position="92"/>
    </location>
</feature>
<dbReference type="Pfam" id="PF20966">
    <property type="entry name" value="MASE6"/>
    <property type="match status" value="1"/>
</dbReference>
<dbReference type="GO" id="GO:0052621">
    <property type="term" value="F:diguanylate cyclase activity"/>
    <property type="evidence" value="ECO:0007669"/>
    <property type="project" value="UniProtKB-EC"/>
</dbReference>
<comment type="caution">
    <text evidence="6">The sequence shown here is derived from an EMBL/GenBank/DDBJ whole genome shotgun (WGS) entry which is preliminary data.</text>
</comment>
<accession>A0A432XTJ9</accession>
<feature type="domain" description="GGDEF" evidence="5">
    <location>
        <begin position="214"/>
        <end position="343"/>
    </location>
</feature>
<dbReference type="SMART" id="SM00267">
    <property type="entry name" value="GGDEF"/>
    <property type="match status" value="1"/>
</dbReference>
<dbReference type="EC" id="2.7.7.65" evidence="2"/>
<keyword evidence="4" id="KW-1133">Transmembrane helix</keyword>
<dbReference type="Gene3D" id="3.30.70.270">
    <property type="match status" value="1"/>
</dbReference>
<dbReference type="PANTHER" id="PTHR45138:SF9">
    <property type="entry name" value="DIGUANYLATE CYCLASE DGCM-RELATED"/>
    <property type="match status" value="1"/>
</dbReference>
<evidence type="ECO:0000259" key="5">
    <source>
        <dbReference type="PROSITE" id="PS50887"/>
    </source>
</evidence>
<dbReference type="GO" id="GO:0005886">
    <property type="term" value="C:plasma membrane"/>
    <property type="evidence" value="ECO:0007669"/>
    <property type="project" value="TreeGrafter"/>
</dbReference>
<feature type="transmembrane region" description="Helical" evidence="4">
    <location>
        <begin position="146"/>
        <end position="165"/>
    </location>
</feature>
<evidence type="ECO:0000256" key="4">
    <source>
        <dbReference type="SAM" id="Phobius"/>
    </source>
</evidence>
<dbReference type="InterPro" id="IPR043128">
    <property type="entry name" value="Rev_trsase/Diguanyl_cyclase"/>
</dbReference>
<feature type="transmembrane region" description="Helical" evidence="4">
    <location>
        <begin position="121"/>
        <end position="140"/>
    </location>
</feature>
<evidence type="ECO:0000256" key="1">
    <source>
        <dbReference type="ARBA" id="ARBA00001946"/>
    </source>
</evidence>
<proteinExistence type="predicted"/>
<dbReference type="CDD" id="cd01949">
    <property type="entry name" value="GGDEF"/>
    <property type="match status" value="1"/>
</dbReference>
<reference evidence="7" key="1">
    <citation type="journal article" date="2018" name="Front. Microbiol.">
        <title>Genome-Based Analysis Reveals the Taxonomy and Diversity of the Family Idiomarinaceae.</title>
        <authorList>
            <person name="Liu Y."/>
            <person name="Lai Q."/>
            <person name="Shao Z."/>
        </authorList>
    </citation>
    <scope>NUCLEOTIDE SEQUENCE [LARGE SCALE GENOMIC DNA]</scope>
    <source>
        <strain evidence="7">BH195</strain>
    </source>
</reference>
<evidence type="ECO:0000313" key="7">
    <source>
        <dbReference type="Proteomes" id="UP000287198"/>
    </source>
</evidence>
<dbReference type="GO" id="GO:0043709">
    <property type="term" value="P:cell adhesion involved in single-species biofilm formation"/>
    <property type="evidence" value="ECO:0007669"/>
    <property type="project" value="TreeGrafter"/>
</dbReference>
<keyword evidence="7" id="KW-1185">Reference proteome</keyword>
<keyword evidence="4" id="KW-0472">Membrane</keyword>
<dbReference type="InterPro" id="IPR050469">
    <property type="entry name" value="Diguanylate_Cyclase"/>
</dbReference>
<sequence>MLNRELIYAEQSLFHQSQLLRAVLKIIAIFSVLIGSINVFLFNSYDTALFNYVSFIVALFLLFYFKDPSRLKLTSWLACAAVIFNVMVFIHIARGQNYSVLWIMIIPPIVFFLLGRKMGAWITGSLFLYVIGFMAVVIQHTEMRTLGFGALLNIIEVCIALWFLFRFYEGSRESAYRALEIQSITDKLTGLYNRIKLDSVVAEQHRQLAAGQLNHSSVVIADIDNFKEINDRLGHIQGDKVLQQAARLLRSFTRDDGIVGRWGGEEFMLILPDYSVDQAKHYSELLRRYIADNDAAFGQTLTMSFGVAELHAEASFEHTFIKADRALYQAKQAGRNCVMVAID</sequence>
<organism evidence="6 7">
    <name type="scientific">Pseudidiomarina halophila</name>
    <dbReference type="NCBI Taxonomy" id="1449799"/>
    <lineage>
        <taxon>Bacteria</taxon>
        <taxon>Pseudomonadati</taxon>
        <taxon>Pseudomonadota</taxon>
        <taxon>Gammaproteobacteria</taxon>
        <taxon>Alteromonadales</taxon>
        <taxon>Idiomarinaceae</taxon>
        <taxon>Pseudidiomarina</taxon>
    </lineage>
</organism>
<protein>
    <recommendedName>
        <fullName evidence="2">diguanylate cyclase</fullName>
        <ecNumber evidence="2">2.7.7.65</ecNumber>
    </recommendedName>
</protein>
<dbReference type="InterPro" id="IPR048435">
    <property type="entry name" value="MASE6"/>
</dbReference>
<dbReference type="EMBL" id="PIPW01000003">
    <property type="protein sequence ID" value="RUO52055.1"/>
    <property type="molecule type" value="Genomic_DNA"/>
</dbReference>
<dbReference type="InterPro" id="IPR000160">
    <property type="entry name" value="GGDEF_dom"/>
</dbReference>
<dbReference type="Pfam" id="PF00990">
    <property type="entry name" value="GGDEF"/>
    <property type="match status" value="1"/>
</dbReference>
<feature type="transmembrane region" description="Helical" evidence="4">
    <location>
        <begin position="98"/>
        <end position="114"/>
    </location>
</feature>
<dbReference type="PROSITE" id="PS50887">
    <property type="entry name" value="GGDEF"/>
    <property type="match status" value="1"/>
</dbReference>
<name>A0A432XTJ9_9GAMM</name>
<keyword evidence="4" id="KW-0812">Transmembrane</keyword>
<dbReference type="SUPFAM" id="SSF55073">
    <property type="entry name" value="Nucleotide cyclase"/>
    <property type="match status" value="1"/>
</dbReference>
<dbReference type="Proteomes" id="UP000287198">
    <property type="component" value="Unassembled WGS sequence"/>
</dbReference>
<evidence type="ECO:0000256" key="3">
    <source>
        <dbReference type="ARBA" id="ARBA00034247"/>
    </source>
</evidence>
<comment type="cofactor">
    <cofactor evidence="1">
        <name>Mg(2+)</name>
        <dbReference type="ChEBI" id="CHEBI:18420"/>
    </cofactor>
</comment>
<feature type="transmembrane region" description="Helical" evidence="4">
    <location>
        <begin position="22"/>
        <end position="42"/>
    </location>
</feature>
<evidence type="ECO:0000313" key="6">
    <source>
        <dbReference type="EMBL" id="RUO52055.1"/>
    </source>
</evidence>
<dbReference type="InterPro" id="IPR029787">
    <property type="entry name" value="Nucleotide_cyclase"/>
</dbReference>
<dbReference type="PANTHER" id="PTHR45138">
    <property type="entry name" value="REGULATORY COMPONENTS OF SENSORY TRANSDUCTION SYSTEM"/>
    <property type="match status" value="1"/>
</dbReference>
<dbReference type="FunFam" id="3.30.70.270:FF:000001">
    <property type="entry name" value="Diguanylate cyclase domain protein"/>
    <property type="match status" value="1"/>
</dbReference>
<evidence type="ECO:0000256" key="2">
    <source>
        <dbReference type="ARBA" id="ARBA00012528"/>
    </source>
</evidence>
<dbReference type="AlphaFoldDB" id="A0A432XTJ9"/>
<feature type="transmembrane region" description="Helical" evidence="4">
    <location>
        <begin position="48"/>
        <end position="66"/>
    </location>
</feature>
<comment type="catalytic activity">
    <reaction evidence="3">
        <text>2 GTP = 3',3'-c-di-GMP + 2 diphosphate</text>
        <dbReference type="Rhea" id="RHEA:24898"/>
        <dbReference type="ChEBI" id="CHEBI:33019"/>
        <dbReference type="ChEBI" id="CHEBI:37565"/>
        <dbReference type="ChEBI" id="CHEBI:58805"/>
        <dbReference type="EC" id="2.7.7.65"/>
    </reaction>
</comment>
<gene>
    <name evidence="6" type="ORF">CWI69_10475</name>
</gene>
<dbReference type="NCBIfam" id="TIGR00254">
    <property type="entry name" value="GGDEF"/>
    <property type="match status" value="1"/>
</dbReference>